<dbReference type="Gene3D" id="1.10.540.10">
    <property type="entry name" value="Acyl-CoA dehydrogenase/oxidase, N-terminal domain"/>
    <property type="match status" value="1"/>
</dbReference>
<evidence type="ECO:0000256" key="3">
    <source>
        <dbReference type="ARBA" id="ARBA00022630"/>
    </source>
</evidence>
<dbReference type="InterPro" id="IPR036250">
    <property type="entry name" value="AcylCo_DH-like_C"/>
</dbReference>
<feature type="domain" description="Acyl-CoA dehydrogenase/oxidase C-terminal" evidence="6">
    <location>
        <begin position="292"/>
        <end position="447"/>
    </location>
</feature>
<keyword evidence="3 5" id="KW-0285">Flavoprotein</keyword>
<dbReference type="InterPro" id="IPR006091">
    <property type="entry name" value="Acyl-CoA_Oxase/DH_mid-dom"/>
</dbReference>
<comment type="caution">
    <text evidence="9">The sequence shown here is derived from an EMBL/GenBank/DDBJ whole genome shotgun (WGS) entry which is preliminary data.</text>
</comment>
<gene>
    <name evidence="9" type="ORF">V1479_20635</name>
</gene>
<evidence type="ECO:0000313" key="9">
    <source>
        <dbReference type="EMBL" id="MEX4009728.1"/>
    </source>
</evidence>
<protein>
    <submittedName>
        <fullName evidence="9">Acyl-CoA dehydrogenase family protein</fullName>
    </submittedName>
</protein>
<organism evidence="9 10">
    <name type="scientific">Neoaquamicrobium sediminum</name>
    <dbReference type="NCBI Taxonomy" id="1849104"/>
    <lineage>
        <taxon>Bacteria</taxon>
        <taxon>Pseudomonadati</taxon>
        <taxon>Pseudomonadota</taxon>
        <taxon>Alphaproteobacteria</taxon>
        <taxon>Hyphomicrobiales</taxon>
        <taxon>Phyllobacteriaceae</taxon>
        <taxon>Neoaquamicrobium</taxon>
    </lineage>
</organism>
<reference evidence="9 10" key="1">
    <citation type="submission" date="2024-01" db="EMBL/GenBank/DDBJ databases">
        <title>New evidence supports the origin of RcGTA from prophage.</title>
        <authorList>
            <person name="Xu Y."/>
            <person name="Liu B."/>
            <person name="Chen F."/>
        </authorList>
    </citation>
    <scope>NUCLEOTIDE SEQUENCE [LARGE SCALE GENOMIC DNA]</scope>
    <source>
        <strain evidence="9 10">CBW1107-2</strain>
    </source>
</reference>
<keyword evidence="5" id="KW-0560">Oxidoreductase</keyword>
<evidence type="ECO:0000256" key="4">
    <source>
        <dbReference type="ARBA" id="ARBA00022827"/>
    </source>
</evidence>
<dbReference type="InterPro" id="IPR006089">
    <property type="entry name" value="Acyl-CoA_DH_CS"/>
</dbReference>
<evidence type="ECO:0000256" key="5">
    <source>
        <dbReference type="RuleBase" id="RU362125"/>
    </source>
</evidence>
<dbReference type="Gene3D" id="2.40.110.10">
    <property type="entry name" value="Butyryl-CoA Dehydrogenase, subunit A, domain 2"/>
    <property type="match status" value="1"/>
</dbReference>
<keyword evidence="10" id="KW-1185">Reference proteome</keyword>
<dbReference type="EMBL" id="JAZHFV010000007">
    <property type="protein sequence ID" value="MEX4009728.1"/>
    <property type="molecule type" value="Genomic_DNA"/>
</dbReference>
<comment type="similarity">
    <text evidence="2 5">Belongs to the acyl-CoA dehydrogenase family.</text>
</comment>
<dbReference type="SUPFAM" id="SSF56645">
    <property type="entry name" value="Acyl-CoA dehydrogenase NM domain-like"/>
    <property type="match status" value="1"/>
</dbReference>
<evidence type="ECO:0000256" key="2">
    <source>
        <dbReference type="ARBA" id="ARBA00009347"/>
    </source>
</evidence>
<evidence type="ECO:0000313" key="10">
    <source>
        <dbReference type="Proteomes" id="UP001559025"/>
    </source>
</evidence>
<feature type="domain" description="Acyl-CoA oxidase/dehydrogenase middle" evidence="7">
    <location>
        <begin position="184"/>
        <end position="280"/>
    </location>
</feature>
<comment type="cofactor">
    <cofactor evidence="1 5">
        <name>FAD</name>
        <dbReference type="ChEBI" id="CHEBI:57692"/>
    </cofactor>
</comment>
<dbReference type="InterPro" id="IPR037069">
    <property type="entry name" value="AcylCoA_DH/ox_N_sf"/>
</dbReference>
<dbReference type="PANTHER" id="PTHR43884:SF12">
    <property type="entry name" value="ISOVALERYL-COA DEHYDROGENASE, MITOCHONDRIAL-RELATED"/>
    <property type="match status" value="1"/>
</dbReference>
<dbReference type="Proteomes" id="UP001559025">
    <property type="component" value="Unassembled WGS sequence"/>
</dbReference>
<keyword evidence="4 5" id="KW-0274">FAD</keyword>
<dbReference type="Gene3D" id="1.20.140.10">
    <property type="entry name" value="Butyryl-CoA Dehydrogenase, subunit A, domain 3"/>
    <property type="match status" value="1"/>
</dbReference>
<evidence type="ECO:0000259" key="6">
    <source>
        <dbReference type="Pfam" id="PF00441"/>
    </source>
</evidence>
<accession>A0ABV3WYG3</accession>
<dbReference type="InterPro" id="IPR013786">
    <property type="entry name" value="AcylCoA_DH/ox_N"/>
</dbReference>
<dbReference type="Pfam" id="PF02770">
    <property type="entry name" value="Acyl-CoA_dh_M"/>
    <property type="match status" value="1"/>
</dbReference>
<dbReference type="InterPro" id="IPR046373">
    <property type="entry name" value="Acyl-CoA_Oxase/DH_mid-dom_sf"/>
</dbReference>
<name>A0ABV3WYG3_9HYPH</name>
<evidence type="ECO:0000259" key="7">
    <source>
        <dbReference type="Pfam" id="PF02770"/>
    </source>
</evidence>
<sequence>MASFRLSSQAHAQKKDTRSSTPLETFSNICLILINRQVAQPSGGSKMNVQAGPGMAALAAIKANYSLTPEQRQIVDHVDRVAREILHPLQEKMDAEEWWPEDLFRQMGELGLLGITAPEELGGSGQNEFTQALVSETISKWNPAVGLSHGAHDNLCLNNILRNGSDEQVRKYVPGLCSGELVGALGLTEPGAGSDALGSMATSAVRDGNDYVINGSKIYITNGPIADVILVYTKTDKAKGAKGISAFIVETDNPGFKVAQKLDKMGFRGSPTGELVFEDCRVPASAMIGAENSGVSVVMSGLDLERAMVASVCVGMAERALELALDYARIREQFGKPIASFQMVQSKLAEIYVEVETARAFGYRALAACVGLPKGAGGRGEIHKLTAAACLYAGEAFNKAVTEACHIHGGSGYMQDTEINRLYRANKLLEIGAGTSEVRKIIIAEELLRA</sequence>
<dbReference type="SUPFAM" id="SSF47203">
    <property type="entry name" value="Acyl-CoA dehydrogenase C-terminal domain-like"/>
    <property type="match status" value="1"/>
</dbReference>
<proteinExistence type="inferred from homology"/>
<dbReference type="PANTHER" id="PTHR43884">
    <property type="entry name" value="ACYL-COA DEHYDROGENASE"/>
    <property type="match status" value="1"/>
</dbReference>
<dbReference type="PROSITE" id="PS00072">
    <property type="entry name" value="ACYL_COA_DH_1"/>
    <property type="match status" value="1"/>
</dbReference>
<evidence type="ECO:0000259" key="8">
    <source>
        <dbReference type="Pfam" id="PF02771"/>
    </source>
</evidence>
<evidence type="ECO:0000256" key="1">
    <source>
        <dbReference type="ARBA" id="ARBA00001974"/>
    </source>
</evidence>
<feature type="domain" description="Acyl-CoA dehydrogenase/oxidase N-terminal" evidence="8">
    <location>
        <begin position="68"/>
        <end position="180"/>
    </location>
</feature>
<dbReference type="RefSeq" id="WP_206680627.1">
    <property type="nucleotide sequence ID" value="NZ_JABETK010000005.1"/>
</dbReference>
<dbReference type="Pfam" id="PF02771">
    <property type="entry name" value="Acyl-CoA_dh_N"/>
    <property type="match status" value="1"/>
</dbReference>
<dbReference type="InterPro" id="IPR009075">
    <property type="entry name" value="AcylCo_DH/oxidase_C"/>
</dbReference>
<dbReference type="Pfam" id="PF00441">
    <property type="entry name" value="Acyl-CoA_dh_1"/>
    <property type="match status" value="1"/>
</dbReference>
<dbReference type="InterPro" id="IPR009100">
    <property type="entry name" value="AcylCoA_DH/oxidase_NM_dom_sf"/>
</dbReference>